<dbReference type="PROSITE" id="PS00502">
    <property type="entry name" value="POLYGALACTURONASE"/>
    <property type="match status" value="1"/>
</dbReference>
<keyword evidence="8" id="KW-0325">Glycoprotein</keyword>
<evidence type="ECO:0000256" key="3">
    <source>
        <dbReference type="ARBA" id="ARBA00022525"/>
    </source>
</evidence>
<dbReference type="GO" id="GO:0004650">
    <property type="term" value="F:polygalacturonase activity"/>
    <property type="evidence" value="ECO:0007669"/>
    <property type="project" value="InterPro"/>
</dbReference>
<keyword evidence="10" id="KW-0961">Cell wall biogenesis/degradation</keyword>
<keyword evidence="5" id="KW-0677">Repeat</keyword>
<evidence type="ECO:0000256" key="13">
    <source>
        <dbReference type="ARBA" id="ARBA00048766"/>
    </source>
</evidence>
<comment type="caution">
    <text evidence="16">The sequence shown here is derived from an EMBL/GenBank/DDBJ whole genome shotgun (WGS) entry which is preliminary data.</text>
</comment>
<dbReference type="EC" id="3.2.1.67" evidence="12"/>
<reference evidence="16 17" key="1">
    <citation type="submission" date="2018-08" db="EMBL/GenBank/DDBJ databases">
        <title>Draft genome sequences of two Aspergillus turcosus clinical strains isolated from bronchoalveolar lavage fluid: one azole-susceptible and the other azole-resistant.</title>
        <authorList>
            <person name="Parent-Michaud M."/>
            <person name="Dufresne P.J."/>
            <person name="Fournier E."/>
            <person name="Martineau C."/>
            <person name="Moreira S."/>
            <person name="Perkins V."/>
            <person name="De Repentigny L."/>
            <person name="Dufresne S.F."/>
        </authorList>
    </citation>
    <scope>NUCLEOTIDE SEQUENCE [LARGE SCALE GENOMIC DNA]</scope>
    <source>
        <strain evidence="16">HMR AF 1038</strain>
    </source>
</reference>
<comment type="function">
    <text evidence="11">Specific in hydrolyzing the terminal glycosidic bond of polygalacturonic acid and oligogalacturonates.</text>
</comment>
<comment type="catalytic activity">
    <reaction evidence="13">
        <text>[(1-&gt;4)-alpha-D-galacturonosyl](n) + H2O = alpha-D-galacturonate + [(1-&gt;4)-alpha-D-galacturonosyl](n-1)</text>
        <dbReference type="Rhea" id="RHEA:14117"/>
        <dbReference type="Rhea" id="RHEA-COMP:14570"/>
        <dbReference type="Rhea" id="RHEA-COMP:14572"/>
        <dbReference type="ChEBI" id="CHEBI:15377"/>
        <dbReference type="ChEBI" id="CHEBI:58658"/>
        <dbReference type="ChEBI" id="CHEBI:140523"/>
        <dbReference type="EC" id="3.2.1.67"/>
    </reaction>
</comment>
<dbReference type="AlphaFoldDB" id="A0A421CY76"/>
<comment type="subcellular location">
    <subcellularLocation>
        <location evidence="1">Secreted</location>
    </subcellularLocation>
</comment>
<keyword evidence="17" id="KW-1185">Reference proteome</keyword>
<evidence type="ECO:0000256" key="14">
    <source>
        <dbReference type="PROSITE-ProRule" id="PRU10052"/>
    </source>
</evidence>
<dbReference type="STRING" id="1245748.A0A421CY76"/>
<dbReference type="PANTHER" id="PTHR31736:SF14">
    <property type="entry name" value="EXOPOLYGALACTURONASE X-1-RELATED"/>
    <property type="match status" value="1"/>
</dbReference>
<evidence type="ECO:0000256" key="7">
    <source>
        <dbReference type="ARBA" id="ARBA00023157"/>
    </source>
</evidence>
<feature type="active site" evidence="14">
    <location>
        <position position="161"/>
    </location>
</feature>
<dbReference type="SUPFAM" id="SSF51126">
    <property type="entry name" value="Pectin lyase-like"/>
    <property type="match status" value="1"/>
</dbReference>
<evidence type="ECO:0000256" key="9">
    <source>
        <dbReference type="ARBA" id="ARBA00023295"/>
    </source>
</evidence>
<dbReference type="OrthoDB" id="187139at2759"/>
<dbReference type="InterPro" id="IPR012334">
    <property type="entry name" value="Pectin_lyas_fold"/>
</dbReference>
<protein>
    <recommendedName>
        <fullName evidence="12">galacturonan 1,4-alpha-galacturonidase</fullName>
        <ecNumber evidence="12">3.2.1.67</ecNumber>
    </recommendedName>
</protein>
<gene>
    <name evidence="16" type="ORF">CFD26_103601</name>
</gene>
<dbReference type="EMBL" id="NIDN02000185">
    <property type="protein sequence ID" value="RLL94780.1"/>
    <property type="molecule type" value="Genomic_DNA"/>
</dbReference>
<evidence type="ECO:0000256" key="6">
    <source>
        <dbReference type="ARBA" id="ARBA00022801"/>
    </source>
</evidence>
<dbReference type="GO" id="GO:0071555">
    <property type="term" value="P:cell wall organization"/>
    <property type="evidence" value="ECO:0007669"/>
    <property type="project" value="UniProtKB-KW"/>
</dbReference>
<dbReference type="InterPro" id="IPR000743">
    <property type="entry name" value="Glyco_hydro_28"/>
</dbReference>
<dbReference type="Gene3D" id="2.160.20.10">
    <property type="entry name" value="Single-stranded right-handed beta-helix, Pectin lyase-like"/>
    <property type="match status" value="1"/>
</dbReference>
<dbReference type="GO" id="GO:0005975">
    <property type="term" value="P:carbohydrate metabolic process"/>
    <property type="evidence" value="ECO:0007669"/>
    <property type="project" value="InterPro"/>
</dbReference>
<evidence type="ECO:0000256" key="15">
    <source>
        <dbReference type="RuleBase" id="RU361169"/>
    </source>
</evidence>
<evidence type="ECO:0000256" key="4">
    <source>
        <dbReference type="ARBA" id="ARBA00022729"/>
    </source>
</evidence>
<dbReference type="Pfam" id="PF00295">
    <property type="entry name" value="Glyco_hydro_28"/>
    <property type="match status" value="1"/>
</dbReference>
<evidence type="ECO:0000256" key="2">
    <source>
        <dbReference type="ARBA" id="ARBA00008834"/>
    </source>
</evidence>
<keyword evidence="4" id="KW-0732">Signal</keyword>
<evidence type="ECO:0000313" key="17">
    <source>
        <dbReference type="Proteomes" id="UP000215289"/>
    </source>
</evidence>
<evidence type="ECO:0000256" key="5">
    <source>
        <dbReference type="ARBA" id="ARBA00022737"/>
    </source>
</evidence>
<name>A0A421CY76_9EURO</name>
<dbReference type="Proteomes" id="UP000215289">
    <property type="component" value="Unassembled WGS sequence"/>
</dbReference>
<keyword evidence="6 15" id="KW-0378">Hydrolase</keyword>
<evidence type="ECO:0000256" key="8">
    <source>
        <dbReference type="ARBA" id="ARBA00023180"/>
    </source>
</evidence>
<sequence length="236" mass="25448">MQSLNRSPNVPVLRWHLMALSSLFHSPLQGARLAMSNPTEMGVITPSTPFGKAMDIRFLKWVDVGHLALHLNGGTDVNIYSGGEIDGNGQAWSSDIVFDSMYLNASSSNGNPTANSDGWDTYRSDNIVIQNSRIFNSDDCVSFKPNSTNIVLQNLYCNGSHGISVGSLRQYVSQVDIVENILVYNTSLNNASVRDPPPLLRERKKLTGQDGARIKSGLEQLATPPALAAAVAGSGT</sequence>
<dbReference type="InterPro" id="IPR011050">
    <property type="entry name" value="Pectin_lyase_fold/virulence"/>
</dbReference>
<comment type="similarity">
    <text evidence="2 15">Belongs to the glycosyl hydrolase 28 family.</text>
</comment>
<evidence type="ECO:0000256" key="11">
    <source>
        <dbReference type="ARBA" id="ARBA00037312"/>
    </source>
</evidence>
<dbReference type="GO" id="GO:0047911">
    <property type="term" value="F:galacturan 1,4-alpha-galacturonidase activity"/>
    <property type="evidence" value="ECO:0007669"/>
    <property type="project" value="UniProtKB-EC"/>
</dbReference>
<evidence type="ECO:0000256" key="10">
    <source>
        <dbReference type="ARBA" id="ARBA00023316"/>
    </source>
</evidence>
<dbReference type="PANTHER" id="PTHR31736">
    <property type="match status" value="1"/>
</dbReference>
<accession>A0A421CY76</accession>
<evidence type="ECO:0000313" key="16">
    <source>
        <dbReference type="EMBL" id="RLL94780.1"/>
    </source>
</evidence>
<keyword evidence="9 15" id="KW-0326">Glycosidase</keyword>
<evidence type="ECO:0000256" key="1">
    <source>
        <dbReference type="ARBA" id="ARBA00004613"/>
    </source>
</evidence>
<proteinExistence type="inferred from homology"/>
<evidence type="ECO:0000256" key="12">
    <source>
        <dbReference type="ARBA" id="ARBA00038933"/>
    </source>
</evidence>
<keyword evidence="3" id="KW-0964">Secreted</keyword>
<keyword evidence="7" id="KW-1015">Disulfide bond</keyword>
<dbReference type="GO" id="GO:0005576">
    <property type="term" value="C:extracellular region"/>
    <property type="evidence" value="ECO:0007669"/>
    <property type="project" value="UniProtKB-SubCell"/>
</dbReference>
<organism evidence="16 17">
    <name type="scientific">Aspergillus turcosus</name>
    <dbReference type="NCBI Taxonomy" id="1245748"/>
    <lineage>
        <taxon>Eukaryota</taxon>
        <taxon>Fungi</taxon>
        <taxon>Dikarya</taxon>
        <taxon>Ascomycota</taxon>
        <taxon>Pezizomycotina</taxon>
        <taxon>Eurotiomycetes</taxon>
        <taxon>Eurotiomycetidae</taxon>
        <taxon>Eurotiales</taxon>
        <taxon>Aspergillaceae</taxon>
        <taxon>Aspergillus</taxon>
        <taxon>Aspergillus subgen. Fumigati</taxon>
    </lineage>
</organism>